<evidence type="ECO:0000259" key="5">
    <source>
        <dbReference type="PROSITE" id="PS51192"/>
    </source>
</evidence>
<name>A0A494XAB3_9BURK</name>
<dbReference type="PANTHER" id="PTHR47961:SF6">
    <property type="entry name" value="DNA-DIRECTED DNA POLYMERASE"/>
    <property type="match status" value="1"/>
</dbReference>
<evidence type="ECO:0000256" key="4">
    <source>
        <dbReference type="ARBA" id="ARBA00022840"/>
    </source>
</evidence>
<dbReference type="SMART" id="SM00487">
    <property type="entry name" value="DEXDc"/>
    <property type="match status" value="1"/>
</dbReference>
<gene>
    <name evidence="7" type="ORF">D7S89_14715</name>
</gene>
<dbReference type="SUPFAM" id="SSF52540">
    <property type="entry name" value="P-loop containing nucleoside triphosphate hydrolases"/>
    <property type="match status" value="2"/>
</dbReference>
<dbReference type="PANTHER" id="PTHR47961">
    <property type="entry name" value="DNA POLYMERASE THETA, PUTATIVE (AFU_ORTHOLOGUE AFUA_1G05260)-RELATED"/>
    <property type="match status" value="1"/>
</dbReference>
<keyword evidence="1" id="KW-0547">Nucleotide-binding</keyword>
<evidence type="ECO:0000256" key="2">
    <source>
        <dbReference type="ARBA" id="ARBA00022801"/>
    </source>
</evidence>
<evidence type="ECO:0000313" key="7">
    <source>
        <dbReference type="EMBL" id="RKP47488.1"/>
    </source>
</evidence>
<comment type="caution">
    <text evidence="7">The sequence shown here is derived from an EMBL/GenBank/DDBJ whole genome shotgun (WGS) entry which is preliminary data.</text>
</comment>
<dbReference type="InterPro" id="IPR011545">
    <property type="entry name" value="DEAD/DEAH_box_helicase_dom"/>
</dbReference>
<dbReference type="EMBL" id="RBZV01000005">
    <property type="protein sequence ID" value="RKP47488.1"/>
    <property type="molecule type" value="Genomic_DNA"/>
</dbReference>
<dbReference type="AlphaFoldDB" id="A0A494XAB3"/>
<dbReference type="InterPro" id="IPR050474">
    <property type="entry name" value="Hel308_SKI2-like"/>
</dbReference>
<protein>
    <submittedName>
        <fullName evidence="7">DEAD/DEAH box helicase</fullName>
    </submittedName>
</protein>
<accession>A0A494XAB3</accession>
<reference evidence="7 8" key="1">
    <citation type="submission" date="2018-10" db="EMBL/GenBank/DDBJ databases">
        <title>Paraburkholderia sp. 7MK8-2, isolated from soil.</title>
        <authorList>
            <person name="Gao Z.-H."/>
            <person name="Qiu L.-H."/>
        </authorList>
    </citation>
    <scope>NUCLEOTIDE SEQUENCE [LARGE SCALE GENOMIC DNA]</scope>
    <source>
        <strain evidence="7 8">7MK8-2</strain>
    </source>
</reference>
<evidence type="ECO:0000256" key="1">
    <source>
        <dbReference type="ARBA" id="ARBA00022741"/>
    </source>
</evidence>
<dbReference type="Pfam" id="PF00271">
    <property type="entry name" value="Helicase_C"/>
    <property type="match status" value="1"/>
</dbReference>
<evidence type="ECO:0000259" key="6">
    <source>
        <dbReference type="PROSITE" id="PS51194"/>
    </source>
</evidence>
<keyword evidence="3 7" id="KW-0347">Helicase</keyword>
<dbReference type="GO" id="GO:0016787">
    <property type="term" value="F:hydrolase activity"/>
    <property type="evidence" value="ECO:0007669"/>
    <property type="project" value="UniProtKB-KW"/>
</dbReference>
<dbReference type="GO" id="GO:0005524">
    <property type="term" value="F:ATP binding"/>
    <property type="evidence" value="ECO:0007669"/>
    <property type="project" value="UniProtKB-KW"/>
</dbReference>
<dbReference type="PROSITE" id="PS51192">
    <property type="entry name" value="HELICASE_ATP_BIND_1"/>
    <property type="match status" value="1"/>
</dbReference>
<organism evidence="7 8">
    <name type="scientific">Trinickia fusca</name>
    <dbReference type="NCBI Taxonomy" id="2419777"/>
    <lineage>
        <taxon>Bacteria</taxon>
        <taxon>Pseudomonadati</taxon>
        <taxon>Pseudomonadota</taxon>
        <taxon>Betaproteobacteria</taxon>
        <taxon>Burkholderiales</taxon>
        <taxon>Burkholderiaceae</taxon>
        <taxon>Trinickia</taxon>
    </lineage>
</organism>
<dbReference type="GO" id="GO:0003676">
    <property type="term" value="F:nucleic acid binding"/>
    <property type="evidence" value="ECO:0007669"/>
    <property type="project" value="InterPro"/>
</dbReference>
<dbReference type="InterPro" id="IPR027417">
    <property type="entry name" value="P-loop_NTPase"/>
</dbReference>
<dbReference type="SMART" id="SM00490">
    <property type="entry name" value="HELICc"/>
    <property type="match status" value="1"/>
</dbReference>
<keyword evidence="4" id="KW-0067">ATP-binding</keyword>
<proteinExistence type="predicted"/>
<dbReference type="Pfam" id="PF00270">
    <property type="entry name" value="DEAD"/>
    <property type="match status" value="1"/>
</dbReference>
<dbReference type="Proteomes" id="UP000280434">
    <property type="component" value="Unassembled WGS sequence"/>
</dbReference>
<sequence length="875" mass="95773">MSTFATEVAIDIRREPGFWSDLAELRAVGIRSTVLQANQQVRVDGPVLAEKALTRLLNTASVFASASDEESKELAQQIAVFASLASSEDMVHEASIRILSDLGNFPGLRKLESEHPVDLGFETHMRRGLLRELNTVDMAGVRVPLTEYQLDLWRSLDSSAATAVSAPTSAGKSFVVLEHMCERAMAAERFAAIYIAPTRALLTEIHGKLEKRLSSISKSIRITTIPVPDPESRPKQIYVLTQERAQFLLSTVAVAGLIDLVISDEAQSLGDDSRGMILQDTLEKLRESNPAARFLFLAPGASGLQLIGDSIGLPDINVKETTLSPVVQNRISVGFSDLDEHLVHLDLVTPKKLEPIGTYQFQRGFALGDDTKLAAVALELGASGRSLVYATGAKNAEDLTALLALNRHPGTSKGLSDLAKFIEQHIHKQYSLANFVRQGVAFHYGNMPSLLREGIEAAFKRGELDYLCCTTTLFQGVNLPARNVFIDTPTRGKGAALDEAALWNFAGRAGRLGEEVVGNVFLVNYEHWESKPLTERKPFAMKAAFKRTVEADFDAVVELLQAAVDKAPILERDRAAGDRITAAAGLILFRSSQKTLDGLLGRRSLSLTTEQKDSLTELADQALTSLELPASVLTTSWMLDPVALAGLLQRIRELVCQRDFAKVMPSNPSGDAYTVYNSIIRRLYKYLGGVNLKGDEAKGNRGFVAHVTVTALKWMRGEPLTQLVAEAVKYKKKVAQQTNKRPLTQAAIDGAIRDMFTLIEQTIRFKLVQWAKAYVDLLKYALAQEGLDEMVSQVYDFSLALELGVSTRTGRSLVEFGLSRITAAAMASLITDSSLSADQVRGWFSQQPASLIQQLSPLVVAELRERSLVSVEYSA</sequence>
<feature type="domain" description="Helicase ATP-binding" evidence="5">
    <location>
        <begin position="153"/>
        <end position="300"/>
    </location>
</feature>
<dbReference type="Gene3D" id="3.40.50.300">
    <property type="entry name" value="P-loop containing nucleotide triphosphate hydrolases"/>
    <property type="match status" value="2"/>
</dbReference>
<dbReference type="InterPro" id="IPR014001">
    <property type="entry name" value="Helicase_ATP-bd"/>
</dbReference>
<keyword evidence="2" id="KW-0378">Hydrolase</keyword>
<dbReference type="RefSeq" id="WP_121278434.1">
    <property type="nucleotide sequence ID" value="NZ_RBZV01000005.1"/>
</dbReference>
<dbReference type="PROSITE" id="PS51194">
    <property type="entry name" value="HELICASE_CTER"/>
    <property type="match status" value="1"/>
</dbReference>
<dbReference type="GO" id="GO:0004386">
    <property type="term" value="F:helicase activity"/>
    <property type="evidence" value="ECO:0007669"/>
    <property type="project" value="UniProtKB-KW"/>
</dbReference>
<feature type="domain" description="Helicase C-terminal" evidence="6">
    <location>
        <begin position="372"/>
        <end position="575"/>
    </location>
</feature>
<evidence type="ECO:0000313" key="8">
    <source>
        <dbReference type="Proteomes" id="UP000280434"/>
    </source>
</evidence>
<dbReference type="InterPro" id="IPR001650">
    <property type="entry name" value="Helicase_C-like"/>
</dbReference>
<evidence type="ECO:0000256" key="3">
    <source>
        <dbReference type="ARBA" id="ARBA00022806"/>
    </source>
</evidence>
<dbReference type="OrthoDB" id="9815222at2"/>
<keyword evidence="8" id="KW-1185">Reference proteome</keyword>